<organism evidence="8 9">
    <name type="scientific">Colletotrichum simmondsii</name>
    <dbReference type="NCBI Taxonomy" id="703756"/>
    <lineage>
        <taxon>Eukaryota</taxon>
        <taxon>Fungi</taxon>
        <taxon>Dikarya</taxon>
        <taxon>Ascomycota</taxon>
        <taxon>Pezizomycotina</taxon>
        <taxon>Sordariomycetes</taxon>
        <taxon>Hypocreomycetidae</taxon>
        <taxon>Glomerellales</taxon>
        <taxon>Glomerellaceae</taxon>
        <taxon>Colletotrichum</taxon>
        <taxon>Colletotrichum acutatum species complex</taxon>
    </lineage>
</organism>
<dbReference type="Pfam" id="PF07690">
    <property type="entry name" value="MFS_1"/>
    <property type="match status" value="1"/>
</dbReference>
<dbReference type="AlphaFoldDB" id="A0A135SF85"/>
<dbReference type="GO" id="GO:0016020">
    <property type="term" value="C:membrane"/>
    <property type="evidence" value="ECO:0007669"/>
    <property type="project" value="UniProtKB-SubCell"/>
</dbReference>
<dbReference type="PROSITE" id="PS50850">
    <property type="entry name" value="MFS"/>
    <property type="match status" value="1"/>
</dbReference>
<evidence type="ECO:0000259" key="7">
    <source>
        <dbReference type="PROSITE" id="PS50850"/>
    </source>
</evidence>
<feature type="transmembrane region" description="Helical" evidence="6">
    <location>
        <begin position="86"/>
        <end position="108"/>
    </location>
</feature>
<evidence type="ECO:0000256" key="1">
    <source>
        <dbReference type="ARBA" id="ARBA00004141"/>
    </source>
</evidence>
<keyword evidence="9" id="KW-1185">Reference proteome</keyword>
<dbReference type="SUPFAM" id="SSF103473">
    <property type="entry name" value="MFS general substrate transporter"/>
    <property type="match status" value="1"/>
</dbReference>
<dbReference type="InterPro" id="IPR011701">
    <property type="entry name" value="MFS"/>
</dbReference>
<feature type="transmembrane region" description="Helical" evidence="6">
    <location>
        <begin position="115"/>
        <end position="134"/>
    </location>
</feature>
<feature type="transmembrane region" description="Helical" evidence="6">
    <location>
        <begin position="407"/>
        <end position="431"/>
    </location>
</feature>
<reference evidence="8 9" key="1">
    <citation type="submission" date="2014-02" db="EMBL/GenBank/DDBJ databases">
        <title>The genome sequence of Colletotrichum simmondsii CBS122122.</title>
        <authorList>
            <person name="Baroncelli R."/>
            <person name="Thon M.R."/>
        </authorList>
    </citation>
    <scope>NUCLEOTIDE SEQUENCE [LARGE SCALE GENOMIC DNA]</scope>
    <source>
        <strain evidence="8 9">CBS122122</strain>
    </source>
</reference>
<dbReference type="PANTHER" id="PTHR43791">
    <property type="entry name" value="PERMEASE-RELATED"/>
    <property type="match status" value="1"/>
</dbReference>
<feature type="transmembrane region" description="Helical" evidence="6">
    <location>
        <begin position="146"/>
        <end position="165"/>
    </location>
</feature>
<keyword evidence="2" id="KW-0813">Transport</keyword>
<accession>A0A135SF85</accession>
<dbReference type="Gene3D" id="1.20.1250.20">
    <property type="entry name" value="MFS general substrate transporter like domains"/>
    <property type="match status" value="1"/>
</dbReference>
<protein>
    <submittedName>
        <fullName evidence="8">Major facilitator superfamily transporter</fullName>
    </submittedName>
</protein>
<keyword evidence="5 6" id="KW-0472">Membrane</keyword>
<keyword evidence="4 6" id="KW-1133">Transmembrane helix</keyword>
<feature type="transmembrane region" description="Helical" evidence="6">
    <location>
        <begin position="177"/>
        <end position="197"/>
    </location>
</feature>
<feature type="transmembrane region" description="Helical" evidence="6">
    <location>
        <begin position="345"/>
        <end position="368"/>
    </location>
</feature>
<evidence type="ECO:0000256" key="6">
    <source>
        <dbReference type="SAM" id="Phobius"/>
    </source>
</evidence>
<evidence type="ECO:0000256" key="5">
    <source>
        <dbReference type="ARBA" id="ARBA00023136"/>
    </source>
</evidence>
<feature type="transmembrane region" description="Helical" evidence="6">
    <location>
        <begin position="45"/>
        <end position="66"/>
    </location>
</feature>
<evidence type="ECO:0000256" key="3">
    <source>
        <dbReference type="ARBA" id="ARBA00022692"/>
    </source>
</evidence>
<feature type="domain" description="Major facilitator superfamily (MFS) profile" evidence="7">
    <location>
        <begin position="49"/>
        <end position="439"/>
    </location>
</feature>
<feature type="transmembrane region" description="Helical" evidence="6">
    <location>
        <begin position="315"/>
        <end position="339"/>
    </location>
</feature>
<dbReference type="OrthoDB" id="2962993at2759"/>
<comment type="caution">
    <text evidence="8">The sequence shown here is derived from an EMBL/GenBank/DDBJ whole genome shotgun (WGS) entry which is preliminary data.</text>
</comment>
<evidence type="ECO:0000313" key="9">
    <source>
        <dbReference type="Proteomes" id="UP000070328"/>
    </source>
</evidence>
<evidence type="ECO:0000256" key="4">
    <source>
        <dbReference type="ARBA" id="ARBA00022989"/>
    </source>
</evidence>
<dbReference type="InterPro" id="IPR036259">
    <property type="entry name" value="MFS_trans_sf"/>
</dbReference>
<comment type="subcellular location">
    <subcellularLocation>
        <location evidence="1">Membrane</location>
        <topology evidence="1">Multi-pass membrane protein</topology>
    </subcellularLocation>
</comment>
<dbReference type="PANTHER" id="PTHR43791:SF24">
    <property type="entry name" value="NICOTINIC ACID PLASMA MEMBRANE TRANSPORTER"/>
    <property type="match status" value="1"/>
</dbReference>
<evidence type="ECO:0000256" key="2">
    <source>
        <dbReference type="ARBA" id="ARBA00022448"/>
    </source>
</evidence>
<evidence type="ECO:0000313" key="8">
    <source>
        <dbReference type="EMBL" id="KXH34570.1"/>
    </source>
</evidence>
<proteinExistence type="predicted"/>
<feature type="transmembrane region" description="Helical" evidence="6">
    <location>
        <begin position="209"/>
        <end position="230"/>
    </location>
</feature>
<sequence>MSETQILEETKKNISHDVNNHDISVATSTNVQIDRAKVARVVRKLDLYITPVLFIVYLSCFIDRANIGNVKVAGMPEEIGATNQQYSTAVSLFFVTYVPVEVPAVLLVKRFEPRFVLTALCITWSVTTVANGLIRNVGGLYACRLVLGACEGGLFPSLNMYLTMVYKRDEIAKRTSYLVSCTALSGAFGGLLAYGLLQMDGVGGYAGWRWVYVIEGAFSVTYAFAVWFGLPSDIRKAYFLSEKERVIMDMRHQERMDYMGSNELDWSEVKLAFLDPKTWLSAWTQFCQNILTNGFGTFLPSILHAMGHGTLASNYLTIPCGMFLFATNLVGAIGYAILIGVSNNAVKYFACFVCTIAVYNGTGLNLAWLNVNTAPQYRRATAIGIQQTIGNSAGAVAGQIYRSSPYLLGNSFSLGVIFVAECLIVIHWLFLRRLDKEKEAILAGARPDTRKRRTGDRDIEFRYRL</sequence>
<gene>
    <name evidence="8" type="ORF">CSIM01_11794</name>
</gene>
<dbReference type="Proteomes" id="UP000070328">
    <property type="component" value="Unassembled WGS sequence"/>
</dbReference>
<name>A0A135SF85_9PEZI</name>
<dbReference type="EMBL" id="JFBX01000584">
    <property type="protein sequence ID" value="KXH34570.1"/>
    <property type="molecule type" value="Genomic_DNA"/>
</dbReference>
<dbReference type="FunFam" id="1.20.1250.20:FF:000018">
    <property type="entry name" value="MFS transporter permease"/>
    <property type="match status" value="1"/>
</dbReference>
<dbReference type="InterPro" id="IPR020846">
    <property type="entry name" value="MFS_dom"/>
</dbReference>
<keyword evidence="3 6" id="KW-0812">Transmembrane</keyword>
<dbReference type="GO" id="GO:0022857">
    <property type="term" value="F:transmembrane transporter activity"/>
    <property type="evidence" value="ECO:0007669"/>
    <property type="project" value="InterPro"/>
</dbReference>